<name>A0A9W6PUX7_9ACTN</name>
<organism evidence="9 10">
    <name type="scientific">Actinomadura rubrobrunea</name>
    <dbReference type="NCBI Taxonomy" id="115335"/>
    <lineage>
        <taxon>Bacteria</taxon>
        <taxon>Bacillati</taxon>
        <taxon>Actinomycetota</taxon>
        <taxon>Actinomycetes</taxon>
        <taxon>Streptosporangiales</taxon>
        <taxon>Thermomonosporaceae</taxon>
        <taxon>Actinomadura</taxon>
    </lineage>
</organism>
<dbReference type="EMBL" id="BSRZ01000002">
    <property type="protein sequence ID" value="GLW63282.1"/>
    <property type="molecule type" value="Genomic_DNA"/>
</dbReference>
<evidence type="ECO:0000259" key="8">
    <source>
        <dbReference type="PROSITE" id="PS50156"/>
    </source>
</evidence>
<comment type="similarity">
    <text evidence="2">Belongs to the resistance-nodulation-cell division (RND) (TC 2.A.6) family. MmpL subfamily.</text>
</comment>
<dbReference type="PANTHER" id="PTHR33406">
    <property type="entry name" value="MEMBRANE PROTEIN MJ1562-RELATED"/>
    <property type="match status" value="1"/>
</dbReference>
<dbReference type="InterPro" id="IPR004869">
    <property type="entry name" value="MMPL_dom"/>
</dbReference>
<evidence type="ECO:0000256" key="3">
    <source>
        <dbReference type="ARBA" id="ARBA00022475"/>
    </source>
</evidence>
<feature type="transmembrane region" description="Helical" evidence="7">
    <location>
        <begin position="348"/>
        <end position="370"/>
    </location>
</feature>
<dbReference type="PANTHER" id="PTHR33406:SF11">
    <property type="entry name" value="MEMBRANE PROTEIN SCO6666-RELATED"/>
    <property type="match status" value="1"/>
</dbReference>
<dbReference type="Pfam" id="PF03176">
    <property type="entry name" value="MMPL"/>
    <property type="match status" value="2"/>
</dbReference>
<accession>A0A9W6PUX7</accession>
<reference evidence="9" key="1">
    <citation type="submission" date="2023-02" db="EMBL/GenBank/DDBJ databases">
        <title>Actinomadura rubrobrunea NBRC 14622.</title>
        <authorList>
            <person name="Ichikawa N."/>
            <person name="Sato H."/>
            <person name="Tonouchi N."/>
        </authorList>
    </citation>
    <scope>NUCLEOTIDE SEQUENCE</scope>
    <source>
        <strain evidence="9">NBRC 14622</strain>
    </source>
</reference>
<keyword evidence="4 7" id="KW-0812">Transmembrane</keyword>
<comment type="subcellular location">
    <subcellularLocation>
        <location evidence="1">Cell membrane</location>
        <topology evidence="1">Multi-pass membrane protein</topology>
    </subcellularLocation>
</comment>
<feature type="transmembrane region" description="Helical" evidence="7">
    <location>
        <begin position="563"/>
        <end position="583"/>
    </location>
</feature>
<feature type="transmembrane region" description="Helical" evidence="7">
    <location>
        <begin position="524"/>
        <end position="543"/>
    </location>
</feature>
<dbReference type="RefSeq" id="WP_067916326.1">
    <property type="nucleotide sequence ID" value="NZ_BSRZ01000002.1"/>
</dbReference>
<feature type="transmembrane region" description="Helical" evidence="7">
    <location>
        <begin position="269"/>
        <end position="287"/>
    </location>
</feature>
<evidence type="ECO:0000256" key="6">
    <source>
        <dbReference type="ARBA" id="ARBA00023136"/>
    </source>
</evidence>
<keyword evidence="5 7" id="KW-1133">Transmembrane helix</keyword>
<proteinExistence type="inferred from homology"/>
<evidence type="ECO:0000256" key="2">
    <source>
        <dbReference type="ARBA" id="ARBA00010157"/>
    </source>
</evidence>
<evidence type="ECO:0000256" key="1">
    <source>
        <dbReference type="ARBA" id="ARBA00004651"/>
    </source>
</evidence>
<keyword evidence="6 7" id="KW-0472">Membrane</keyword>
<feature type="transmembrane region" description="Helical" evidence="7">
    <location>
        <begin position="497"/>
        <end position="519"/>
    </location>
</feature>
<dbReference type="GO" id="GO:0005886">
    <property type="term" value="C:plasma membrane"/>
    <property type="evidence" value="ECO:0007669"/>
    <property type="project" value="UniProtKB-SubCell"/>
</dbReference>
<feature type="transmembrane region" description="Helical" evidence="7">
    <location>
        <begin position="610"/>
        <end position="630"/>
    </location>
</feature>
<feature type="transmembrane region" description="Helical" evidence="7">
    <location>
        <begin position="636"/>
        <end position="656"/>
    </location>
</feature>
<keyword evidence="3" id="KW-1003">Cell membrane</keyword>
<evidence type="ECO:0000256" key="4">
    <source>
        <dbReference type="ARBA" id="ARBA00022692"/>
    </source>
</evidence>
<evidence type="ECO:0000313" key="10">
    <source>
        <dbReference type="Proteomes" id="UP001165124"/>
    </source>
</evidence>
<feature type="domain" description="SSD" evidence="8">
    <location>
        <begin position="194"/>
        <end position="319"/>
    </location>
</feature>
<keyword evidence="10" id="KW-1185">Reference proteome</keyword>
<evidence type="ECO:0000256" key="5">
    <source>
        <dbReference type="ARBA" id="ARBA00022989"/>
    </source>
</evidence>
<feature type="transmembrane region" description="Helical" evidence="7">
    <location>
        <begin position="217"/>
        <end position="239"/>
    </location>
</feature>
<gene>
    <name evidence="9" type="ORF">Arub01_15260</name>
</gene>
<feature type="transmembrane region" description="Helical" evidence="7">
    <location>
        <begin position="170"/>
        <end position="189"/>
    </location>
</feature>
<dbReference type="Gene3D" id="1.20.1640.10">
    <property type="entry name" value="Multidrug efflux transporter AcrB transmembrane domain"/>
    <property type="match status" value="2"/>
</dbReference>
<dbReference type="InterPro" id="IPR000731">
    <property type="entry name" value="SSD"/>
</dbReference>
<dbReference type="SUPFAM" id="SSF82866">
    <property type="entry name" value="Multidrug efflux transporter AcrB transmembrane domain"/>
    <property type="match status" value="2"/>
</dbReference>
<dbReference type="PROSITE" id="PS50156">
    <property type="entry name" value="SSD"/>
    <property type="match status" value="1"/>
</dbReference>
<protein>
    <submittedName>
        <fullName evidence="9">Membrane protein</fullName>
    </submittedName>
</protein>
<evidence type="ECO:0000313" key="9">
    <source>
        <dbReference type="EMBL" id="GLW63282.1"/>
    </source>
</evidence>
<evidence type="ECO:0000256" key="7">
    <source>
        <dbReference type="SAM" id="Phobius"/>
    </source>
</evidence>
<comment type="caution">
    <text evidence="9">The sequence shown here is derived from an EMBL/GenBank/DDBJ whole genome shotgun (WGS) entry which is preliminary data.</text>
</comment>
<dbReference type="Proteomes" id="UP001165124">
    <property type="component" value="Unassembled WGS sequence"/>
</dbReference>
<sequence length="704" mass="72852">MLGRISGFSTRRPWLVVVLWLAVAAAGFGVGGRVFGVLVSDVGVLPGSESGRTAQWIEDNSPSPARLTAVVSGRPADDPALRREVGAAMEAVRAVPGVVAVNGPLASRTTGRALLVEVALAPGEGQEAAARAAADRLRAVDGATVTVAGGPLSEREFTEQAQRDVARAEMLSLPVVLVLLVVVFGGLLAIGLPLLVAVLGTAGTFGVLYAFSAVTDISVYAVQVTTMLAVGLGVDYALLMVSRFREERRADPDVAGAVARTVATAGRTVLFSGLTVAVALLGLTVFPDPFLRSMGLAGTAVVLVDMLAALTLLPALLARFGRRIAPAKAREGGAGFARVARAVQRRPLLTLAAAAAAMAALALPAARLHISLGDPGMLPASTTTHRLWDELHTHFPERARWSDDIQVIAHAAPGDPRVAELRRTVAALPGVAEVRTRGLGPARTLLSAVPRGDADGPAARDAVRALRETRTPVPVEVGGYTARLIDYRAMLADRLPWAAAAVALGTLALLFAFTGSLLLPVKAVLTNLLGIGSALGVVVRVFQDGHLAGPLGTEGTGYVHLTVPMLIGAIAFGLSVDYEVFLLSRIRERWLAGDAPSAAVAEGLRRTGGIVTAAALTIAVVFAGFAFGGFAPVKAIGLGLVTAIVLDATVVRILLVPATMTLLGRRNWWLPGPLRRLHARVALSEAVPPPPAGAAAPDDRVGVR</sequence>
<dbReference type="InterPro" id="IPR050545">
    <property type="entry name" value="Mycobact_MmpL"/>
</dbReference>
<feature type="transmembrane region" description="Helical" evidence="7">
    <location>
        <begin position="293"/>
        <end position="318"/>
    </location>
</feature>
<dbReference type="AlphaFoldDB" id="A0A9W6PUX7"/>